<reference evidence="2" key="1">
    <citation type="submission" date="2018-06" db="EMBL/GenBank/DDBJ databases">
        <authorList>
            <person name="Zhirakovskaya E."/>
        </authorList>
    </citation>
    <scope>NUCLEOTIDE SEQUENCE</scope>
</reference>
<feature type="domain" description="DAGKc" evidence="1">
    <location>
        <begin position="48"/>
        <end position="127"/>
    </location>
</feature>
<dbReference type="PROSITE" id="PS50146">
    <property type="entry name" value="DAGK"/>
    <property type="match status" value="1"/>
</dbReference>
<dbReference type="EMBL" id="UOEF01000334">
    <property type="protein sequence ID" value="VAW01798.1"/>
    <property type="molecule type" value="Genomic_DNA"/>
</dbReference>
<evidence type="ECO:0000259" key="1">
    <source>
        <dbReference type="PROSITE" id="PS50146"/>
    </source>
</evidence>
<dbReference type="InterPro" id="IPR016064">
    <property type="entry name" value="NAD/diacylglycerol_kinase_sf"/>
</dbReference>
<dbReference type="InterPro" id="IPR001206">
    <property type="entry name" value="Diacylglycerol_kinase_cat_dom"/>
</dbReference>
<dbReference type="AlphaFoldDB" id="A0A3B0S9R0"/>
<name>A0A3B0S9R0_9ZZZZ</name>
<accession>A0A3B0S9R0</accession>
<feature type="non-terminal residue" evidence="2">
    <location>
        <position position="153"/>
    </location>
</feature>
<proteinExistence type="predicted"/>
<dbReference type="Gene3D" id="3.40.50.10330">
    <property type="entry name" value="Probable inorganic polyphosphate/atp-NAD kinase, domain 1"/>
    <property type="match status" value="1"/>
</dbReference>
<gene>
    <name evidence="2" type="ORF">MNBD_ALPHA04-1728</name>
</gene>
<evidence type="ECO:0000313" key="2">
    <source>
        <dbReference type="EMBL" id="VAW01798.1"/>
    </source>
</evidence>
<protein>
    <recommendedName>
        <fullName evidence="1">DAGKc domain-containing protein</fullName>
    </recommendedName>
</protein>
<dbReference type="Pfam" id="PF00781">
    <property type="entry name" value="DAGK_cat"/>
    <property type="match status" value="1"/>
</dbReference>
<dbReference type="GO" id="GO:0016301">
    <property type="term" value="F:kinase activity"/>
    <property type="evidence" value="ECO:0007669"/>
    <property type="project" value="InterPro"/>
</dbReference>
<dbReference type="SUPFAM" id="SSF111331">
    <property type="entry name" value="NAD kinase/diacylglycerol kinase-like"/>
    <property type="match status" value="1"/>
</dbReference>
<dbReference type="InterPro" id="IPR017438">
    <property type="entry name" value="ATP-NAD_kinase_N"/>
</dbReference>
<organism evidence="2">
    <name type="scientific">hydrothermal vent metagenome</name>
    <dbReference type="NCBI Taxonomy" id="652676"/>
    <lineage>
        <taxon>unclassified sequences</taxon>
        <taxon>metagenomes</taxon>
        <taxon>ecological metagenomes</taxon>
    </lineage>
</organism>
<sequence>MIVQLIHNPGSRSHKPARLAALVRAFTACGAKVIEGETSITGPVAISSECDLLCVSGGDGALRLVVSAMVKNGRDIPICVYPAGTVNLIAREVGYSNNPELFAQQVMKGFAAGESARLHAPVIESDRGPFIACLSAGPDSLSVAAISPRLKRY</sequence>